<accession>A0A3G5A2G0</accession>
<name>A0A3G5A2G0_9VIRU</name>
<reference evidence="1" key="1">
    <citation type="submission" date="2018-10" db="EMBL/GenBank/DDBJ databases">
        <title>Hidden diversity of soil giant viruses.</title>
        <authorList>
            <person name="Schulz F."/>
            <person name="Alteio L."/>
            <person name="Goudeau D."/>
            <person name="Ryan E.M."/>
            <person name="Malmstrom R.R."/>
            <person name="Blanchard J."/>
            <person name="Woyke T."/>
        </authorList>
    </citation>
    <scope>NUCLEOTIDE SEQUENCE</scope>
    <source>
        <strain evidence="1">GAV1</strain>
    </source>
</reference>
<proteinExistence type="predicted"/>
<organism evidence="1">
    <name type="scientific">Gaeavirus sp</name>
    <dbReference type="NCBI Taxonomy" id="2487767"/>
    <lineage>
        <taxon>Viruses</taxon>
        <taxon>Varidnaviria</taxon>
        <taxon>Bamfordvirae</taxon>
        <taxon>Nucleocytoviricota</taxon>
        <taxon>Megaviricetes</taxon>
        <taxon>Imitervirales</taxon>
        <taxon>Mimiviridae</taxon>
        <taxon>Klosneuvirinae</taxon>
    </lineage>
</organism>
<sequence>MSFVWILILILVVMMVLKKERSEGFAEDINVNLQLAGASSPRKRVMVPLYAPWRMYYPYDAVYGNPDGNYQSSPYYPFFSQYNIYQPYIPYGGFPWQ</sequence>
<dbReference type="EMBL" id="MK072203">
    <property type="protein sequence ID" value="AYV80023.1"/>
    <property type="molecule type" value="Genomic_DNA"/>
</dbReference>
<protein>
    <submittedName>
        <fullName evidence="1">Uncharacterized protein</fullName>
    </submittedName>
</protein>
<gene>
    <name evidence="1" type="ORF">Gaeavirus5_20</name>
</gene>
<evidence type="ECO:0000313" key="1">
    <source>
        <dbReference type="EMBL" id="AYV80023.1"/>
    </source>
</evidence>